<accession>A0A937CKN8</accession>
<comment type="subcellular location">
    <subcellularLocation>
        <location evidence="1 4">Bacterial flagellum basal body</location>
    </subcellularLocation>
</comment>
<dbReference type="InterPro" id="IPR053967">
    <property type="entry name" value="LlgE_F_G-like_D1"/>
</dbReference>
<dbReference type="Pfam" id="PF22692">
    <property type="entry name" value="LlgE_F_G_D1"/>
    <property type="match status" value="1"/>
</dbReference>
<comment type="similarity">
    <text evidence="2 4">Belongs to the flagella basal body rod proteins family.</text>
</comment>
<feature type="domain" description="Flagellar basal body rod protein N-terminal" evidence="5">
    <location>
        <begin position="5"/>
        <end position="35"/>
    </location>
</feature>
<proteinExistence type="inferred from homology"/>
<dbReference type="PANTHER" id="PTHR30435">
    <property type="entry name" value="FLAGELLAR PROTEIN"/>
    <property type="match status" value="1"/>
</dbReference>
<dbReference type="InterPro" id="IPR037925">
    <property type="entry name" value="FlgE/F/G-like"/>
</dbReference>
<evidence type="ECO:0000256" key="4">
    <source>
        <dbReference type="RuleBase" id="RU362116"/>
    </source>
</evidence>
<keyword evidence="3 4" id="KW-0975">Bacterial flagellum</keyword>
<keyword evidence="9" id="KW-1185">Reference proteome</keyword>
<dbReference type="Pfam" id="PF06429">
    <property type="entry name" value="Flg_bbr_C"/>
    <property type="match status" value="1"/>
</dbReference>
<dbReference type="AlphaFoldDB" id="A0A937CKN8"/>
<keyword evidence="8" id="KW-0966">Cell projection</keyword>
<dbReference type="GO" id="GO:0009425">
    <property type="term" value="C:bacterial-type flagellum basal body"/>
    <property type="evidence" value="ECO:0007669"/>
    <property type="project" value="UniProtKB-SubCell"/>
</dbReference>
<name>A0A937CKN8_9HYPH</name>
<dbReference type="RefSeq" id="WP_201652025.1">
    <property type="nucleotide sequence ID" value="NZ_JAEQNC010000001.1"/>
</dbReference>
<dbReference type="NCBIfam" id="TIGR03506">
    <property type="entry name" value="FlgEFG_subfam"/>
    <property type="match status" value="1"/>
</dbReference>
<protein>
    <submittedName>
        <fullName evidence="8">Flagellar basal-body rod protein FlgF</fullName>
    </submittedName>
</protein>
<dbReference type="PANTHER" id="PTHR30435:SF19">
    <property type="entry name" value="FLAGELLAR BASAL-BODY ROD PROTEIN FLGG"/>
    <property type="match status" value="1"/>
</dbReference>
<evidence type="ECO:0000259" key="5">
    <source>
        <dbReference type="Pfam" id="PF00460"/>
    </source>
</evidence>
<keyword evidence="8" id="KW-0282">Flagellum</keyword>
<gene>
    <name evidence="8" type="primary">flgF</name>
    <name evidence="8" type="ORF">JJB09_01395</name>
</gene>
<dbReference type="GO" id="GO:0071978">
    <property type="term" value="P:bacterial-type flagellum-dependent swarming motility"/>
    <property type="evidence" value="ECO:0007669"/>
    <property type="project" value="TreeGrafter"/>
</dbReference>
<dbReference type="SUPFAM" id="SSF117143">
    <property type="entry name" value="Flagellar hook protein flgE"/>
    <property type="match status" value="1"/>
</dbReference>
<dbReference type="InterPro" id="IPR010930">
    <property type="entry name" value="Flg_bb/hook_C_dom"/>
</dbReference>
<feature type="domain" description="Flagellar basal-body/hook protein C-terminal" evidence="6">
    <location>
        <begin position="191"/>
        <end position="234"/>
    </location>
</feature>
<keyword evidence="8" id="KW-0969">Cilium</keyword>
<dbReference type="NCBIfam" id="NF009282">
    <property type="entry name" value="PRK12642.1"/>
    <property type="match status" value="1"/>
</dbReference>
<evidence type="ECO:0000259" key="6">
    <source>
        <dbReference type="Pfam" id="PF06429"/>
    </source>
</evidence>
<dbReference type="Proteomes" id="UP000633219">
    <property type="component" value="Unassembled WGS sequence"/>
</dbReference>
<reference evidence="8" key="1">
    <citation type="submission" date="2021-01" db="EMBL/GenBank/DDBJ databases">
        <title>Rhizobium sp. strain KVB221 16S ribosomal RNA gene Genome sequencing and assembly.</title>
        <authorList>
            <person name="Kang M."/>
        </authorList>
    </citation>
    <scope>NUCLEOTIDE SEQUENCE</scope>
    <source>
        <strain evidence="8">KVB221</strain>
    </source>
</reference>
<dbReference type="InterPro" id="IPR001444">
    <property type="entry name" value="Flag_bb_rod_N"/>
</dbReference>
<organism evidence="8 9">
    <name type="scientific">Rhizobium setariae</name>
    <dbReference type="NCBI Taxonomy" id="2801340"/>
    <lineage>
        <taxon>Bacteria</taxon>
        <taxon>Pseudomonadati</taxon>
        <taxon>Pseudomonadota</taxon>
        <taxon>Alphaproteobacteria</taxon>
        <taxon>Hyphomicrobiales</taxon>
        <taxon>Rhizobiaceae</taxon>
        <taxon>Rhizobium/Agrobacterium group</taxon>
        <taxon>Rhizobium</taxon>
    </lineage>
</organism>
<dbReference type="EMBL" id="JAEQNC010000001">
    <property type="protein sequence ID" value="MBL0370671.1"/>
    <property type="molecule type" value="Genomic_DNA"/>
</dbReference>
<evidence type="ECO:0000313" key="8">
    <source>
        <dbReference type="EMBL" id="MBL0370671.1"/>
    </source>
</evidence>
<evidence type="ECO:0000313" key="9">
    <source>
        <dbReference type="Proteomes" id="UP000633219"/>
    </source>
</evidence>
<comment type="caution">
    <text evidence="8">The sequence shown here is derived from an EMBL/GenBank/DDBJ whole genome shotgun (WGS) entry which is preliminary data.</text>
</comment>
<evidence type="ECO:0000256" key="3">
    <source>
        <dbReference type="ARBA" id="ARBA00023143"/>
    </source>
</evidence>
<evidence type="ECO:0000256" key="1">
    <source>
        <dbReference type="ARBA" id="ARBA00004117"/>
    </source>
</evidence>
<feature type="domain" description="Flagellar hook protein FlgE/F/G-like D1" evidence="7">
    <location>
        <begin position="82"/>
        <end position="133"/>
    </location>
</feature>
<evidence type="ECO:0000256" key="2">
    <source>
        <dbReference type="ARBA" id="ARBA00009677"/>
    </source>
</evidence>
<sequence length="241" mass="25700">MQSGLYVALSSQISLEKRLTTIADNLANMNTVGFRATQMKFEDVPVRADGAKVNYVSEGEQYLSSANGAMVQTKNPLDFAAKGNTWFSIDTPSGNAITKDGRFSMLETGALVTLEGYPVLDAGGSAIQLNPQEGPPTASADGILYQADKPVATLGLFEVDVGPNFTRVGNSAIIPNETPQPVTDRIDAGVVQGFVEQANVNPIQQMTQMMTISRAFEQVTQLMRDSETSMGDAIKTLGGAR</sequence>
<dbReference type="Pfam" id="PF00460">
    <property type="entry name" value="Flg_bb_rod"/>
    <property type="match status" value="1"/>
</dbReference>
<dbReference type="InterPro" id="IPR020013">
    <property type="entry name" value="Flagellar_FlgE/F/G"/>
</dbReference>
<evidence type="ECO:0000259" key="7">
    <source>
        <dbReference type="Pfam" id="PF22692"/>
    </source>
</evidence>